<keyword evidence="3" id="KW-1185">Reference proteome</keyword>
<dbReference type="EMBL" id="SNXY01000010">
    <property type="protein sequence ID" value="TDP82734.1"/>
    <property type="molecule type" value="Genomic_DNA"/>
</dbReference>
<evidence type="ECO:0000259" key="1">
    <source>
        <dbReference type="PROSITE" id="PS50206"/>
    </source>
</evidence>
<reference evidence="2 3" key="1">
    <citation type="submission" date="2019-03" db="EMBL/GenBank/DDBJ databases">
        <title>Genomic Encyclopedia of Type Strains, Phase IV (KMG-IV): sequencing the most valuable type-strain genomes for metagenomic binning, comparative biology and taxonomic classification.</title>
        <authorList>
            <person name="Goeker M."/>
        </authorList>
    </citation>
    <scope>NUCLEOTIDE SEQUENCE [LARGE SCALE GENOMIC DNA]</scope>
    <source>
        <strain evidence="2 3">DSM 102969</strain>
    </source>
</reference>
<dbReference type="InterPro" id="IPR006357">
    <property type="entry name" value="HAD-SF_hydro_IIA"/>
</dbReference>
<dbReference type="InterPro" id="IPR006356">
    <property type="entry name" value="HAD-SF_hydro_IIA_hyp3"/>
</dbReference>
<dbReference type="GO" id="GO:0005737">
    <property type="term" value="C:cytoplasm"/>
    <property type="evidence" value="ECO:0007669"/>
    <property type="project" value="TreeGrafter"/>
</dbReference>
<dbReference type="GO" id="GO:0016791">
    <property type="term" value="F:phosphatase activity"/>
    <property type="evidence" value="ECO:0007669"/>
    <property type="project" value="TreeGrafter"/>
</dbReference>
<comment type="caution">
    <text evidence="2">The sequence shown here is derived from an EMBL/GenBank/DDBJ whole genome shotgun (WGS) entry which is preliminary data.</text>
</comment>
<evidence type="ECO:0000313" key="3">
    <source>
        <dbReference type="Proteomes" id="UP000294547"/>
    </source>
</evidence>
<dbReference type="SUPFAM" id="SSF56784">
    <property type="entry name" value="HAD-like"/>
    <property type="match status" value="1"/>
</dbReference>
<dbReference type="NCBIfam" id="TIGR01460">
    <property type="entry name" value="HAD-SF-IIA"/>
    <property type="match status" value="1"/>
</dbReference>
<evidence type="ECO:0000313" key="2">
    <source>
        <dbReference type="EMBL" id="TDP82734.1"/>
    </source>
</evidence>
<dbReference type="Proteomes" id="UP000294547">
    <property type="component" value="Unassembled WGS sequence"/>
</dbReference>
<dbReference type="InterPro" id="IPR036412">
    <property type="entry name" value="HAD-like_sf"/>
</dbReference>
<dbReference type="InterPro" id="IPR023214">
    <property type="entry name" value="HAD_sf"/>
</dbReference>
<dbReference type="AlphaFoldDB" id="A0A4R6R9W6"/>
<dbReference type="OrthoDB" id="9791073at2"/>
<dbReference type="NCBIfam" id="TIGR01459">
    <property type="entry name" value="HAD-SF-IIA-hyp4"/>
    <property type="match status" value="1"/>
</dbReference>
<proteinExistence type="predicted"/>
<dbReference type="PROSITE" id="PS50206">
    <property type="entry name" value="RHODANESE_3"/>
    <property type="match status" value="1"/>
</dbReference>
<feature type="domain" description="Rhodanese" evidence="1">
    <location>
        <begin position="34"/>
        <end position="97"/>
    </location>
</feature>
<dbReference type="Pfam" id="PF13242">
    <property type="entry name" value="Hydrolase_like"/>
    <property type="match status" value="1"/>
</dbReference>
<dbReference type="Pfam" id="PF13344">
    <property type="entry name" value="Hydrolase_6"/>
    <property type="match status" value="1"/>
</dbReference>
<name>A0A4R6R9W6_9HYPH</name>
<dbReference type="Gene3D" id="3.40.50.1000">
    <property type="entry name" value="HAD superfamily/HAD-like"/>
    <property type="match status" value="2"/>
</dbReference>
<accession>A0A4R6R9W6</accession>
<dbReference type="InterPro" id="IPR001763">
    <property type="entry name" value="Rhodanese-like_dom"/>
</dbReference>
<dbReference type="RefSeq" id="WP_126538824.1">
    <property type="nucleotide sequence ID" value="NZ_BSPM01000007.1"/>
</dbReference>
<dbReference type="PANTHER" id="PTHR19288:SF90">
    <property type="entry name" value="OS08G0542600 PROTEIN"/>
    <property type="match status" value="1"/>
</dbReference>
<sequence>MTAAGIRDLVDGHGVFFVDQFGVLHDGHEPYPGAVDALARLKAAGRRVVILSNSGRTGGYNAARLAELGFPAGLYDRVVTSGDVAFAWLAAPGAPVTPGPATRCLTISGVGDRNLAGALAFSEAETGADADFVVIAGSRGDVVPLSTYREILEPAARRGVPAVCTNPDMVMLTRGGTSFAAGRIAALYAELGGPVSYVGKPYPDMYAFAARAAAVEDPATVVCVGDSIEHDIVGAKRFGAAAVLVRTGVLATLDDAAIAAEARRHGVVPDLVLPRFSW</sequence>
<protein>
    <submittedName>
        <fullName evidence="2">HAD superfamily hydrolase (TIGR01459 family)</fullName>
    </submittedName>
</protein>
<organism evidence="2 3">
    <name type="scientific">Oharaeibacter diazotrophicus</name>
    <dbReference type="NCBI Taxonomy" id="1920512"/>
    <lineage>
        <taxon>Bacteria</taxon>
        <taxon>Pseudomonadati</taxon>
        <taxon>Pseudomonadota</taxon>
        <taxon>Alphaproteobacteria</taxon>
        <taxon>Hyphomicrobiales</taxon>
        <taxon>Pleomorphomonadaceae</taxon>
        <taxon>Oharaeibacter</taxon>
    </lineage>
</organism>
<dbReference type="PANTHER" id="PTHR19288">
    <property type="entry name" value="4-NITROPHENYLPHOSPHATASE-RELATED"/>
    <property type="match status" value="1"/>
</dbReference>
<keyword evidence="2" id="KW-0378">Hydrolase</keyword>
<gene>
    <name evidence="2" type="ORF">EDD54_4006</name>
</gene>